<reference evidence="3" key="1">
    <citation type="submission" date="2021-03" db="EMBL/GenBank/DDBJ databases">
        <authorList>
            <person name="Tagirdzhanova G."/>
        </authorList>
    </citation>
    <scope>NUCLEOTIDE SEQUENCE</scope>
</reference>
<name>A0A8H3I3R8_9LECA</name>
<comment type="caution">
    <text evidence="3">The sequence shown here is derived from an EMBL/GenBank/DDBJ whole genome shotgun (WGS) entry which is preliminary data.</text>
</comment>
<dbReference type="Pfam" id="PF09728">
    <property type="entry name" value="Taxilin"/>
    <property type="match status" value="1"/>
</dbReference>
<feature type="compositionally biased region" description="Polar residues" evidence="2">
    <location>
        <begin position="467"/>
        <end position="486"/>
    </location>
</feature>
<accession>A0A8H3I3R8</accession>
<feature type="compositionally biased region" description="Polar residues" evidence="2">
    <location>
        <begin position="7"/>
        <end position="29"/>
    </location>
</feature>
<sequence length="486" mass="55621">MAAPASQPLTANASSRSSPAVNGNTSLDCTNGHGDLPDSHASNVAPAPPTAKKSKKKAADPNETGKLLAAKINQLELDAVGEKEQELEIEREVKKANRDLTNLLTGMESPLSRLETVQKKYTELLADMRRLERDTTKSKKRADQLQKEKDQGRSELSKTVSIKEKLEKLCRELTRENKKIKDEHKRLEDSEKKSRETYGDSLVDVLANMEHTVEDKDNPKYQKLNIEVDEWFRQKFKSFLDQYETRDNHYHSALRAKECEVQFNQARFEQQKKDAEKQSANSRALNEQVSTFSQTELELRSQLNIYVEKFKQVEDTLNNSNDLFLTFRKEMEEMSKKTKRLEKENLTLTRKHDLTNRNILEMAEERTRQNKEVETLRKKCTTLETTVRLMQEQGRTTPAAAPVLEASEDSEYDDEDEEYEDESQEGDEYDEETEDDQELHNQHPNGTLQPTYGPVPPPPAGQPQVNGKVSSTHTEVNGTNKKTYVG</sequence>
<dbReference type="GO" id="GO:0019905">
    <property type="term" value="F:syntaxin binding"/>
    <property type="evidence" value="ECO:0007669"/>
    <property type="project" value="InterPro"/>
</dbReference>
<dbReference type="OrthoDB" id="425555at2759"/>
<evidence type="ECO:0000313" key="4">
    <source>
        <dbReference type="Proteomes" id="UP000664521"/>
    </source>
</evidence>
<dbReference type="AlphaFoldDB" id="A0A8H3I3R8"/>
<keyword evidence="4" id="KW-1185">Reference proteome</keyword>
<evidence type="ECO:0000313" key="3">
    <source>
        <dbReference type="EMBL" id="CAF9906190.1"/>
    </source>
</evidence>
<evidence type="ECO:0000256" key="1">
    <source>
        <dbReference type="ARBA" id="ARBA00009550"/>
    </source>
</evidence>
<feature type="compositionally biased region" description="Acidic residues" evidence="2">
    <location>
        <begin position="406"/>
        <end position="437"/>
    </location>
</feature>
<dbReference type="Proteomes" id="UP000664521">
    <property type="component" value="Unassembled WGS sequence"/>
</dbReference>
<dbReference type="InterPro" id="IPR026183">
    <property type="entry name" value="Taxilin_fam"/>
</dbReference>
<feature type="region of interest" description="Disordered" evidence="2">
    <location>
        <begin position="388"/>
        <end position="486"/>
    </location>
</feature>
<proteinExistence type="inferred from homology"/>
<dbReference type="EMBL" id="CAJPDS010000004">
    <property type="protein sequence ID" value="CAF9906190.1"/>
    <property type="molecule type" value="Genomic_DNA"/>
</dbReference>
<comment type="similarity">
    <text evidence="1">Belongs to the taxilin family.</text>
</comment>
<evidence type="ECO:0008006" key="5">
    <source>
        <dbReference type="Google" id="ProtNLM"/>
    </source>
</evidence>
<organism evidence="3 4">
    <name type="scientific">Heterodermia speciosa</name>
    <dbReference type="NCBI Taxonomy" id="116794"/>
    <lineage>
        <taxon>Eukaryota</taxon>
        <taxon>Fungi</taxon>
        <taxon>Dikarya</taxon>
        <taxon>Ascomycota</taxon>
        <taxon>Pezizomycotina</taxon>
        <taxon>Lecanoromycetes</taxon>
        <taxon>OSLEUM clade</taxon>
        <taxon>Lecanoromycetidae</taxon>
        <taxon>Caliciales</taxon>
        <taxon>Physciaceae</taxon>
        <taxon>Heterodermia</taxon>
    </lineage>
</organism>
<dbReference type="PANTHER" id="PTHR16127">
    <property type="entry name" value="TAXILIN"/>
    <property type="match status" value="1"/>
</dbReference>
<evidence type="ECO:0000256" key="2">
    <source>
        <dbReference type="SAM" id="MobiDB-lite"/>
    </source>
</evidence>
<feature type="region of interest" description="Disordered" evidence="2">
    <location>
        <begin position="1"/>
        <end position="65"/>
    </location>
</feature>
<feature type="region of interest" description="Disordered" evidence="2">
    <location>
        <begin position="132"/>
        <end position="157"/>
    </location>
</feature>
<protein>
    <recommendedName>
        <fullName evidence="5">Alpha-taxilin</fullName>
    </recommendedName>
</protein>
<gene>
    <name evidence="3" type="ORF">HETSPECPRED_006099</name>
</gene>
<dbReference type="PANTHER" id="PTHR16127:SF13">
    <property type="entry name" value="GH01188P"/>
    <property type="match status" value="1"/>
</dbReference>